<evidence type="ECO:0000313" key="4">
    <source>
        <dbReference type="RefSeq" id="XP_033579612.1"/>
    </source>
</evidence>
<feature type="region of interest" description="Disordered" evidence="1">
    <location>
        <begin position="225"/>
        <end position="247"/>
    </location>
</feature>
<gene>
    <name evidence="2 4" type="ORF">BDZ99DRAFT_518464</name>
</gene>
<evidence type="ECO:0000313" key="2">
    <source>
        <dbReference type="EMBL" id="KAF2812648.1"/>
    </source>
</evidence>
<keyword evidence="3" id="KW-1185">Reference proteome</keyword>
<accession>A0A6A6YVR8</accession>
<reference evidence="2 4" key="1">
    <citation type="journal article" date="2020" name="Stud. Mycol.">
        <title>101 Dothideomycetes genomes: a test case for predicting lifestyles and emergence of pathogens.</title>
        <authorList>
            <person name="Haridas S."/>
            <person name="Albert R."/>
            <person name="Binder M."/>
            <person name="Bloem J."/>
            <person name="Labutti K."/>
            <person name="Salamov A."/>
            <person name="Andreopoulos B."/>
            <person name="Baker S."/>
            <person name="Barry K."/>
            <person name="Bills G."/>
            <person name="Bluhm B."/>
            <person name="Cannon C."/>
            <person name="Castanera R."/>
            <person name="Culley D."/>
            <person name="Daum C."/>
            <person name="Ezra D."/>
            <person name="Gonzalez J."/>
            <person name="Henrissat B."/>
            <person name="Kuo A."/>
            <person name="Liang C."/>
            <person name="Lipzen A."/>
            <person name="Lutzoni F."/>
            <person name="Magnuson J."/>
            <person name="Mondo S."/>
            <person name="Nolan M."/>
            <person name="Ohm R."/>
            <person name="Pangilinan J."/>
            <person name="Park H.-J."/>
            <person name="Ramirez L."/>
            <person name="Alfaro M."/>
            <person name="Sun H."/>
            <person name="Tritt A."/>
            <person name="Yoshinaga Y."/>
            <person name="Zwiers L.-H."/>
            <person name="Turgeon B."/>
            <person name="Goodwin S."/>
            <person name="Spatafora J."/>
            <person name="Crous P."/>
            <person name="Grigoriev I."/>
        </authorList>
    </citation>
    <scope>NUCLEOTIDE SEQUENCE</scope>
    <source>
        <strain evidence="2 4">CBS 304.34</strain>
    </source>
</reference>
<proteinExistence type="predicted"/>
<dbReference type="RefSeq" id="XP_033579612.1">
    <property type="nucleotide sequence ID" value="XM_033725292.1"/>
</dbReference>
<protein>
    <submittedName>
        <fullName evidence="2 4">Uncharacterized protein</fullName>
    </submittedName>
</protein>
<dbReference type="EMBL" id="MU003697">
    <property type="protein sequence ID" value="KAF2812648.1"/>
    <property type="molecule type" value="Genomic_DNA"/>
</dbReference>
<dbReference type="AlphaFoldDB" id="A0A6A6YVR8"/>
<sequence>MRGMPDHPPYLGYRQRRSSSIGREASQRLDCALSGGPHWLQPGTSAGCGVHWPGWQRLFWQTAVRRAPRRGSPRLEQCPGASGVGSGRQQPARVCIVRACAQRPVPSAQSPVPSSLEESLLSASRGWRAVADRGVGFGSCTASGWACNALQRAASPAPDLQASSPDPPPVARPSPARPAVVASDAAGPLAAGARCCTACRVLGHARRRRADRQLQKSLGLGAHGLDQSALASGPRRARPAILNNHTA</sequence>
<reference evidence="4" key="2">
    <citation type="submission" date="2020-04" db="EMBL/GenBank/DDBJ databases">
        <authorList>
            <consortium name="NCBI Genome Project"/>
        </authorList>
    </citation>
    <scope>NUCLEOTIDE SEQUENCE</scope>
    <source>
        <strain evidence="4">CBS 304.34</strain>
    </source>
</reference>
<feature type="region of interest" description="Disordered" evidence="1">
    <location>
        <begin position="1"/>
        <end position="25"/>
    </location>
</feature>
<evidence type="ECO:0000313" key="3">
    <source>
        <dbReference type="Proteomes" id="UP000504636"/>
    </source>
</evidence>
<reference evidence="4" key="3">
    <citation type="submission" date="2025-04" db="UniProtKB">
        <authorList>
            <consortium name="RefSeq"/>
        </authorList>
    </citation>
    <scope>IDENTIFICATION</scope>
    <source>
        <strain evidence="4">CBS 304.34</strain>
    </source>
</reference>
<organism evidence="2">
    <name type="scientific">Mytilinidion resinicola</name>
    <dbReference type="NCBI Taxonomy" id="574789"/>
    <lineage>
        <taxon>Eukaryota</taxon>
        <taxon>Fungi</taxon>
        <taxon>Dikarya</taxon>
        <taxon>Ascomycota</taxon>
        <taxon>Pezizomycotina</taxon>
        <taxon>Dothideomycetes</taxon>
        <taxon>Pleosporomycetidae</taxon>
        <taxon>Mytilinidiales</taxon>
        <taxon>Mytilinidiaceae</taxon>
        <taxon>Mytilinidion</taxon>
    </lineage>
</organism>
<name>A0A6A6YVR8_9PEZI</name>
<feature type="region of interest" description="Disordered" evidence="1">
    <location>
        <begin position="156"/>
        <end position="179"/>
    </location>
</feature>
<evidence type="ECO:0000256" key="1">
    <source>
        <dbReference type="SAM" id="MobiDB-lite"/>
    </source>
</evidence>
<feature type="compositionally biased region" description="Pro residues" evidence="1">
    <location>
        <begin position="165"/>
        <end position="176"/>
    </location>
</feature>
<dbReference type="Proteomes" id="UP000504636">
    <property type="component" value="Unplaced"/>
</dbReference>
<dbReference type="GeneID" id="54466185"/>